<organism evidence="1">
    <name type="scientific">Nothobranchius kuhntae</name>
    <name type="common">Beira killifish</name>
    <dbReference type="NCBI Taxonomy" id="321403"/>
    <lineage>
        <taxon>Eukaryota</taxon>
        <taxon>Metazoa</taxon>
        <taxon>Chordata</taxon>
        <taxon>Craniata</taxon>
        <taxon>Vertebrata</taxon>
        <taxon>Euteleostomi</taxon>
        <taxon>Actinopterygii</taxon>
        <taxon>Neopterygii</taxon>
        <taxon>Teleostei</taxon>
        <taxon>Neoteleostei</taxon>
        <taxon>Acanthomorphata</taxon>
        <taxon>Ovalentaria</taxon>
        <taxon>Atherinomorphae</taxon>
        <taxon>Cyprinodontiformes</taxon>
        <taxon>Nothobranchiidae</taxon>
        <taxon>Nothobranchius</taxon>
    </lineage>
</organism>
<reference evidence="1" key="1">
    <citation type="submission" date="2016-05" db="EMBL/GenBank/DDBJ databases">
        <authorList>
            <person name="Lavstsen T."/>
            <person name="Jespersen J.S."/>
        </authorList>
    </citation>
    <scope>NUCLEOTIDE SEQUENCE</scope>
    <source>
        <tissue evidence="1">Brain</tissue>
    </source>
</reference>
<gene>
    <name evidence="1" type="primary">Nfu_g_1_013488</name>
</gene>
<dbReference type="AlphaFoldDB" id="A0A1A8J7G8"/>
<feature type="non-terminal residue" evidence="1">
    <location>
        <position position="123"/>
    </location>
</feature>
<reference evidence="1" key="2">
    <citation type="submission" date="2016-06" db="EMBL/GenBank/DDBJ databases">
        <title>The genome of a short-lived fish provides insights into sex chromosome evolution and the genetic control of aging.</title>
        <authorList>
            <person name="Reichwald K."/>
            <person name="Felder M."/>
            <person name="Petzold A."/>
            <person name="Koch P."/>
            <person name="Groth M."/>
            <person name="Platzer M."/>
        </authorList>
    </citation>
    <scope>NUCLEOTIDE SEQUENCE</scope>
    <source>
        <tissue evidence="1">Brain</tissue>
    </source>
</reference>
<evidence type="ECO:0000313" key="1">
    <source>
        <dbReference type="EMBL" id="SBR05604.1"/>
    </source>
</evidence>
<sequence>SEGGLVRYLLHRQPLMFYLCGEIHICSVSLQLPYITYRPRMQELILIGLPVSCYRKSTQPRCCRVSEGFHQSLQIFTGQSQLLRLRTLKCACGHEAQRNTARETQRDLWNKVSLMKISLGAEV</sequence>
<protein>
    <submittedName>
        <fullName evidence="1">Uncharacterized protein</fullName>
    </submittedName>
</protein>
<dbReference type="EMBL" id="HAED01019159">
    <property type="protein sequence ID" value="SBR05604.1"/>
    <property type="molecule type" value="Transcribed_RNA"/>
</dbReference>
<name>A0A1A8J7G8_NOTKU</name>
<feature type="non-terminal residue" evidence="1">
    <location>
        <position position="1"/>
    </location>
</feature>
<proteinExistence type="predicted"/>
<accession>A0A1A8J7G8</accession>